<evidence type="ECO:0000313" key="4">
    <source>
        <dbReference type="EMBL" id="TSB45052.1"/>
    </source>
</evidence>
<dbReference type="InterPro" id="IPR020084">
    <property type="entry name" value="NUDIX_hydrolase_CS"/>
</dbReference>
<dbReference type="SUPFAM" id="SSF55811">
    <property type="entry name" value="Nudix"/>
    <property type="match status" value="1"/>
</dbReference>
<dbReference type="CDD" id="cd04683">
    <property type="entry name" value="NUDIX_Hydrolase"/>
    <property type="match status" value="1"/>
</dbReference>
<dbReference type="InterPro" id="IPR015797">
    <property type="entry name" value="NUDIX_hydrolase-like_dom_sf"/>
</dbReference>
<dbReference type="PANTHER" id="PTHR43736:SF1">
    <property type="entry name" value="DIHYDRONEOPTERIN TRIPHOSPHATE DIPHOSPHATASE"/>
    <property type="match status" value="1"/>
</dbReference>
<dbReference type="AlphaFoldDB" id="A0A553ZUB3"/>
<evidence type="ECO:0000313" key="5">
    <source>
        <dbReference type="Proteomes" id="UP000318521"/>
    </source>
</evidence>
<evidence type="ECO:0000256" key="2">
    <source>
        <dbReference type="ARBA" id="ARBA00022801"/>
    </source>
</evidence>
<dbReference type="PANTHER" id="PTHR43736">
    <property type="entry name" value="ADP-RIBOSE PYROPHOSPHATASE"/>
    <property type="match status" value="1"/>
</dbReference>
<comment type="similarity">
    <text evidence="1">Belongs to the Nudix hydrolase family.</text>
</comment>
<dbReference type="EMBL" id="VLXZ01000015">
    <property type="protein sequence ID" value="TSB45052.1"/>
    <property type="molecule type" value="Genomic_DNA"/>
</dbReference>
<dbReference type="GO" id="GO:0016787">
    <property type="term" value="F:hydrolase activity"/>
    <property type="evidence" value="ECO:0007669"/>
    <property type="project" value="UniProtKB-KW"/>
</dbReference>
<evidence type="ECO:0000259" key="3">
    <source>
        <dbReference type="PROSITE" id="PS51462"/>
    </source>
</evidence>
<feature type="domain" description="Nudix hydrolase" evidence="3">
    <location>
        <begin position="4"/>
        <end position="133"/>
    </location>
</feature>
<gene>
    <name evidence="4" type="ORF">FN960_18190</name>
</gene>
<accession>A0A553ZUB3</accession>
<dbReference type="RefSeq" id="WP_143850293.1">
    <property type="nucleotide sequence ID" value="NZ_VLXZ01000015.1"/>
</dbReference>
<dbReference type="Pfam" id="PF00293">
    <property type="entry name" value="NUDIX"/>
    <property type="match status" value="1"/>
</dbReference>
<dbReference type="OrthoDB" id="9787880at2"/>
<dbReference type="PROSITE" id="PS00893">
    <property type="entry name" value="NUDIX_BOX"/>
    <property type="match status" value="1"/>
</dbReference>
<reference evidence="4 5" key="1">
    <citation type="submission" date="2019-07" db="EMBL/GenBank/DDBJ databases">
        <authorList>
            <person name="Park Y.J."/>
            <person name="Jeong S.E."/>
            <person name="Jung H.S."/>
        </authorList>
    </citation>
    <scope>NUCLEOTIDE SEQUENCE [LARGE SCALE GENOMIC DNA]</scope>
    <source>
        <strain evidence="5">P16(2019)</strain>
    </source>
</reference>
<comment type="caution">
    <text evidence="4">The sequence shown here is derived from an EMBL/GenBank/DDBJ whole genome shotgun (WGS) entry which is preliminary data.</text>
</comment>
<keyword evidence="5" id="KW-1185">Reference proteome</keyword>
<dbReference type="PROSITE" id="PS51462">
    <property type="entry name" value="NUDIX"/>
    <property type="match status" value="1"/>
</dbReference>
<dbReference type="InterPro" id="IPR000086">
    <property type="entry name" value="NUDIX_hydrolase_dom"/>
</dbReference>
<evidence type="ECO:0000256" key="1">
    <source>
        <dbReference type="ARBA" id="ARBA00005582"/>
    </source>
</evidence>
<dbReference type="Gene3D" id="3.90.79.10">
    <property type="entry name" value="Nucleoside Triphosphate Pyrophosphohydrolase"/>
    <property type="match status" value="1"/>
</dbReference>
<name>A0A553ZUB3_9BACI</name>
<keyword evidence="2" id="KW-0378">Hydrolase</keyword>
<protein>
    <submittedName>
        <fullName evidence="4">NUDIX domain-containing protein</fullName>
    </submittedName>
</protein>
<proteinExistence type="inferred from homology"/>
<dbReference type="Proteomes" id="UP000318521">
    <property type="component" value="Unassembled WGS sequence"/>
</dbReference>
<sequence>MKPHLFGSVHLLIIQEHQILMLQRQNTGFEDGNWSVVAGKIDFGEDMLSAVQREAKEEVGITIQQDQIEVAGVLHRSSENLNWVDFFVRIQEWEGQPYNAEPDKCKALAWYPLDELPKNTINYVKKAIHKQDSTMWYDSDGWR</sequence>
<organism evidence="4 5">
    <name type="scientific">Alkalicoccobacillus porphyridii</name>
    <dbReference type="NCBI Taxonomy" id="2597270"/>
    <lineage>
        <taxon>Bacteria</taxon>
        <taxon>Bacillati</taxon>
        <taxon>Bacillota</taxon>
        <taxon>Bacilli</taxon>
        <taxon>Bacillales</taxon>
        <taxon>Bacillaceae</taxon>
        <taxon>Alkalicoccobacillus</taxon>
    </lineage>
</organism>